<evidence type="ECO:0000313" key="3">
    <source>
        <dbReference type="Proteomes" id="UP001370490"/>
    </source>
</evidence>
<reference evidence="2 3" key="1">
    <citation type="submission" date="2023-12" db="EMBL/GenBank/DDBJ databases">
        <title>A high-quality genome assembly for Dillenia turbinata (Dilleniales).</title>
        <authorList>
            <person name="Chanderbali A."/>
        </authorList>
    </citation>
    <scope>NUCLEOTIDE SEQUENCE [LARGE SCALE GENOMIC DNA]</scope>
    <source>
        <strain evidence="2">LSX21</strain>
        <tissue evidence="2">Leaf</tissue>
    </source>
</reference>
<dbReference type="PANTHER" id="PTHR31071:SF2">
    <property type="entry name" value="ACTIN CYTOSKELETON-REGULATORY COMPLEX PAN-LIKE PROTEIN"/>
    <property type="match status" value="1"/>
</dbReference>
<accession>A0AAN8ZF01</accession>
<protein>
    <submittedName>
        <fullName evidence="2">Uncharacterized protein</fullName>
    </submittedName>
</protein>
<keyword evidence="3" id="KW-1185">Reference proteome</keyword>
<dbReference type="Proteomes" id="UP001370490">
    <property type="component" value="Unassembled WGS sequence"/>
</dbReference>
<sequence length="634" mass="71405">MKLRNENESTVTLRRNLNENSNIHQNPSPCPITRKSSPKNVKIRLKTFGSVLSKPTASGGMTTPLLKWKFNDDVSHGTTQGNAALPSARKLGSALWQLRLVDVSAAADDTRLGFKSGSKNRRKSFAWSVNGDQSIHETRELRNGARHSIESSLFHSKFAMEAATKWDPGSRKTTNEIVHFCSRFGLLEKEQYATVSVASDLRADLMQAQMHILELQVEHQSHKQKLQQLLRKLGEERIAWQRKEHRKIQAVVVHLKEQLHRERKSCERMEIDNSKLVNELASVRFSSKQLMQKYEEERKARELIEQVCNELAKEIGEDKAQIDSLKRESWKLHAEVEEERKMLQIAEVWREERVQMKLVDAKLALENKFFQLNKLIKDLEAFLRSRSGTLNVMDMKEAEVILQDTTMVKIQEIEEICAEPPGSNDAMSALDNIDYGKGKEQAYTMSPQVGGFNINEKQSIVSFDSISWVEEASGLESVSHAPVETNLSRKKNTISQESNITSSGVEYAETSEVCSMSAKQPKKRTSFVSKLWRTNPGNLDSHKATTVDDNGRVSDVTSLDLDVCTSSQGKVSLSGEGEVRNPDPVGQCGSSDLGNPHIARGMKGCIEWPRGIQKSSLKAKLLEARVESQKTELH</sequence>
<evidence type="ECO:0000256" key="1">
    <source>
        <dbReference type="SAM" id="Coils"/>
    </source>
</evidence>
<dbReference type="PANTHER" id="PTHR31071">
    <property type="entry name" value="GB|AAF24581.1"/>
    <property type="match status" value="1"/>
</dbReference>
<comment type="caution">
    <text evidence="2">The sequence shown here is derived from an EMBL/GenBank/DDBJ whole genome shotgun (WGS) entry which is preliminary data.</text>
</comment>
<proteinExistence type="predicted"/>
<dbReference type="AlphaFoldDB" id="A0AAN8ZF01"/>
<organism evidence="2 3">
    <name type="scientific">Dillenia turbinata</name>
    <dbReference type="NCBI Taxonomy" id="194707"/>
    <lineage>
        <taxon>Eukaryota</taxon>
        <taxon>Viridiplantae</taxon>
        <taxon>Streptophyta</taxon>
        <taxon>Embryophyta</taxon>
        <taxon>Tracheophyta</taxon>
        <taxon>Spermatophyta</taxon>
        <taxon>Magnoliopsida</taxon>
        <taxon>eudicotyledons</taxon>
        <taxon>Gunneridae</taxon>
        <taxon>Pentapetalae</taxon>
        <taxon>Dilleniales</taxon>
        <taxon>Dilleniaceae</taxon>
        <taxon>Dillenia</taxon>
    </lineage>
</organism>
<dbReference type="EMBL" id="JBAMMX010000010">
    <property type="protein sequence ID" value="KAK6932310.1"/>
    <property type="molecule type" value="Genomic_DNA"/>
</dbReference>
<keyword evidence="1" id="KW-0175">Coiled coil</keyword>
<evidence type="ECO:0000313" key="2">
    <source>
        <dbReference type="EMBL" id="KAK6932310.1"/>
    </source>
</evidence>
<dbReference type="InterPro" id="IPR043424">
    <property type="entry name" value="BLT-like"/>
</dbReference>
<gene>
    <name evidence="2" type="ORF">RJ641_001934</name>
</gene>
<feature type="coiled-coil region" evidence="1">
    <location>
        <begin position="212"/>
        <end position="243"/>
    </location>
</feature>
<feature type="coiled-coil region" evidence="1">
    <location>
        <begin position="294"/>
        <end position="328"/>
    </location>
</feature>
<name>A0AAN8ZF01_9MAGN</name>